<sequence>MARNKGLRVPWAKGRIEQIFCNHEPEWYTARGGRFFEQNGMQSLKICKKCGKVLDSTFVRKFSR</sequence>
<accession>W0FH74</accession>
<dbReference type="AlphaFoldDB" id="W0FH74"/>
<protein>
    <submittedName>
        <fullName evidence="1">Uncharacterized protein</fullName>
    </submittedName>
</protein>
<dbReference type="EMBL" id="KC246783">
    <property type="protein sequence ID" value="AHF24038.1"/>
    <property type="molecule type" value="Genomic_DNA"/>
</dbReference>
<name>W0FH74_9BACT</name>
<evidence type="ECO:0000313" key="1">
    <source>
        <dbReference type="EMBL" id="AHF24038.1"/>
    </source>
</evidence>
<reference evidence="1" key="1">
    <citation type="journal article" date="2013" name="PLoS ONE">
        <title>Metagenomic insights into the carbohydrate-active enzymes carried by the microorganisms adhering to solid digesta in the rumen of cows.</title>
        <authorList>
            <person name="Wang L."/>
            <person name="Hatem A."/>
            <person name="Catalyurek U.V."/>
            <person name="Morrison M."/>
            <person name="Yu Z."/>
        </authorList>
    </citation>
    <scope>NUCLEOTIDE SEQUENCE</scope>
</reference>
<proteinExistence type="predicted"/>
<organism evidence="1">
    <name type="scientific">uncultured bacterium Contig643</name>
    <dbReference type="NCBI Taxonomy" id="1393602"/>
    <lineage>
        <taxon>Bacteria</taxon>
        <taxon>environmental samples</taxon>
    </lineage>
</organism>